<dbReference type="Pfam" id="PF13493">
    <property type="entry name" value="DUF4118"/>
    <property type="match status" value="1"/>
</dbReference>
<dbReference type="PROSITE" id="PS50109">
    <property type="entry name" value="HIS_KIN"/>
    <property type="match status" value="1"/>
</dbReference>
<evidence type="ECO:0000256" key="4">
    <source>
        <dbReference type="ARBA" id="ARBA00012438"/>
    </source>
</evidence>
<keyword evidence="8" id="KW-0547">Nucleotide-binding</keyword>
<evidence type="ECO:0000256" key="10">
    <source>
        <dbReference type="ARBA" id="ARBA00022840"/>
    </source>
</evidence>
<keyword evidence="7 14" id="KW-0812">Transmembrane</keyword>
<evidence type="ECO:0000256" key="1">
    <source>
        <dbReference type="ARBA" id="ARBA00000085"/>
    </source>
</evidence>
<dbReference type="RefSeq" id="WP_248825360.1">
    <property type="nucleotide sequence ID" value="NZ_JALKFT010000014.1"/>
</dbReference>
<dbReference type="Pfam" id="PF02518">
    <property type="entry name" value="HATPase_c"/>
    <property type="match status" value="1"/>
</dbReference>
<dbReference type="CDD" id="cd00075">
    <property type="entry name" value="HATPase"/>
    <property type="match status" value="1"/>
</dbReference>
<dbReference type="PANTHER" id="PTHR45569">
    <property type="entry name" value="SENSOR PROTEIN KDPD"/>
    <property type="match status" value="1"/>
</dbReference>
<dbReference type="InterPro" id="IPR014729">
    <property type="entry name" value="Rossmann-like_a/b/a_fold"/>
</dbReference>
<dbReference type="SUPFAM" id="SSF47384">
    <property type="entry name" value="Homodimeric domain of signal transducing histidine kinase"/>
    <property type="match status" value="1"/>
</dbReference>
<proteinExistence type="predicted"/>
<dbReference type="InterPro" id="IPR006016">
    <property type="entry name" value="UspA"/>
</dbReference>
<dbReference type="EC" id="2.7.13.3" evidence="4"/>
<evidence type="ECO:0000256" key="2">
    <source>
        <dbReference type="ARBA" id="ARBA00004141"/>
    </source>
</evidence>
<keyword evidence="10" id="KW-0067">ATP-binding</keyword>
<comment type="catalytic activity">
    <reaction evidence="1">
        <text>ATP + protein L-histidine = ADP + protein N-phospho-L-histidine.</text>
        <dbReference type="EC" id="2.7.13.3"/>
    </reaction>
</comment>
<dbReference type="PRINTS" id="PR00344">
    <property type="entry name" value="BCTRLSENSOR"/>
</dbReference>
<dbReference type="SMART" id="SM00388">
    <property type="entry name" value="HisKA"/>
    <property type="match status" value="1"/>
</dbReference>
<dbReference type="InterPro" id="IPR003852">
    <property type="entry name" value="Sig_transdc_His_kinase_KdpD_N"/>
</dbReference>
<dbReference type="InterPro" id="IPR025201">
    <property type="entry name" value="KdpD_TM"/>
</dbReference>
<feature type="transmembrane region" description="Helical" evidence="14">
    <location>
        <begin position="417"/>
        <end position="446"/>
    </location>
</feature>
<dbReference type="InterPro" id="IPR005467">
    <property type="entry name" value="His_kinase_dom"/>
</dbReference>
<feature type="domain" description="Histidine kinase" evidence="15">
    <location>
        <begin position="632"/>
        <end position="845"/>
    </location>
</feature>
<dbReference type="Gene3D" id="3.40.50.620">
    <property type="entry name" value="HUPs"/>
    <property type="match status" value="1"/>
</dbReference>
<name>A0ABT0JZV7_9ACTN</name>
<feature type="transmembrane region" description="Helical" evidence="14">
    <location>
        <begin position="466"/>
        <end position="483"/>
    </location>
</feature>
<keyword evidence="5" id="KW-0597">Phosphoprotein</keyword>
<keyword evidence="12" id="KW-0902">Two-component regulatory system</keyword>
<evidence type="ECO:0000256" key="3">
    <source>
        <dbReference type="ARBA" id="ARBA00004236"/>
    </source>
</evidence>
<comment type="caution">
    <text evidence="16">The sequence shown here is derived from an EMBL/GenBank/DDBJ whole genome shotgun (WGS) entry which is preliminary data.</text>
</comment>
<dbReference type="Pfam" id="PF00512">
    <property type="entry name" value="HisKA"/>
    <property type="match status" value="1"/>
</dbReference>
<evidence type="ECO:0000256" key="6">
    <source>
        <dbReference type="ARBA" id="ARBA00022679"/>
    </source>
</evidence>
<keyword evidence="6" id="KW-0808">Transferase</keyword>
<dbReference type="InterPro" id="IPR003661">
    <property type="entry name" value="HisK_dim/P_dom"/>
</dbReference>
<evidence type="ECO:0000256" key="14">
    <source>
        <dbReference type="SAM" id="Phobius"/>
    </source>
</evidence>
<dbReference type="InterPro" id="IPR004358">
    <property type="entry name" value="Sig_transdc_His_kin-like_C"/>
</dbReference>
<evidence type="ECO:0000259" key="15">
    <source>
        <dbReference type="PROSITE" id="PS50109"/>
    </source>
</evidence>
<dbReference type="CDD" id="cd00082">
    <property type="entry name" value="HisKA"/>
    <property type="match status" value="1"/>
</dbReference>
<evidence type="ECO:0000256" key="7">
    <source>
        <dbReference type="ARBA" id="ARBA00022692"/>
    </source>
</evidence>
<dbReference type="Gene3D" id="1.10.287.130">
    <property type="match status" value="1"/>
</dbReference>
<evidence type="ECO:0000256" key="8">
    <source>
        <dbReference type="ARBA" id="ARBA00022741"/>
    </source>
</evidence>
<accession>A0ABT0JZV7</accession>
<evidence type="ECO:0000256" key="12">
    <source>
        <dbReference type="ARBA" id="ARBA00023012"/>
    </source>
</evidence>
<dbReference type="InterPro" id="IPR036097">
    <property type="entry name" value="HisK_dim/P_sf"/>
</dbReference>
<evidence type="ECO:0000256" key="9">
    <source>
        <dbReference type="ARBA" id="ARBA00022777"/>
    </source>
</evidence>
<dbReference type="InterPro" id="IPR052023">
    <property type="entry name" value="Histidine_kinase_KdpD"/>
</dbReference>
<evidence type="ECO:0000313" key="16">
    <source>
        <dbReference type="EMBL" id="MCK9877067.1"/>
    </source>
</evidence>
<dbReference type="PANTHER" id="PTHR45569:SF1">
    <property type="entry name" value="SENSOR PROTEIN KDPD"/>
    <property type="match status" value="1"/>
</dbReference>
<evidence type="ECO:0000256" key="13">
    <source>
        <dbReference type="ARBA" id="ARBA00023136"/>
    </source>
</evidence>
<dbReference type="InterPro" id="IPR038318">
    <property type="entry name" value="KdpD_sf"/>
</dbReference>
<sequence>MGGVGRGTLRIYLGAAPGVGKTYAALDEARRRLDRGTDVVIGLVETHGRRHTAAMVDAAVLAGMAVVPRRSVEHRGASFTELDLDAVLARAPKVAVVDELAHTNVPGSRNDKRWQDVQELLAAGIDVISTVNVQHLESLNDVVETITGVAQRETVPDEVVRQADQVELVDMAPEALRRRMAHGNIYTAERVDAALANYFRPGNLTALRELALLWLAGKVDDQLDRYRAEHRIAGVWETRERVVVALTGGPEGDTLIRRAARIAARARGADLLAVHVARSDGLTGADPGALGGQRRLVESLGGTFHQVVGEDVPVALLDFARASNATQLVLGASRRSRLARILHPGIGVTTTNLSGPIDVHMVTHSEVGGTGFRLPRARRGLDPRRRLLAMVLTVALLPALTALLVQGRDSVDLSLDILGYLIIVVAMSIVGGFLPALLCALASGLLLNYYFVPPLHRWTIADGNDALAIAGFVLVAAMVSRVVDTSAHRYAQAVRASAEAATLSVLAGSVLRGEDALPALLERARETFAMTSATLLERLPTDTPDRDGWRTVLSVGPDACTRPGQGAVDVPIGDDLALVLTGRPLPASDRRILTAFAAQAAVALERRRLAEAAAQAAPIAEADRVRTALLAAVSHDLRTPLAAAKASVTGLRGGSDLLAPDERDELLATADESLDRLTRLVENLLDLSRLQAGALSVFPRPIGLDDVIPHALAELGPPARAIPIRLPDDLPTVDADPALLERVLVNLAANALRHSPEGRPPTITASHLAGRVELRVVDHGPGIPADAREQVFRPFQRLGDRDNTTGVGLGLALARGLTEAMHGTLTPEDTPAGGLTMVISLPASAPPQPFDNLD</sequence>
<dbReference type="Gene3D" id="3.30.565.10">
    <property type="entry name" value="Histidine kinase-like ATPase, C-terminal domain"/>
    <property type="match status" value="1"/>
</dbReference>
<dbReference type="InterPro" id="IPR027417">
    <property type="entry name" value="P-loop_NTPase"/>
</dbReference>
<dbReference type="Gene3D" id="3.40.50.300">
    <property type="entry name" value="P-loop containing nucleotide triphosphate hydrolases"/>
    <property type="match status" value="1"/>
</dbReference>
<dbReference type="SUPFAM" id="SSF55874">
    <property type="entry name" value="ATPase domain of HSP90 chaperone/DNA topoisomerase II/histidine kinase"/>
    <property type="match status" value="1"/>
</dbReference>
<dbReference type="EMBL" id="JALKFT010000014">
    <property type="protein sequence ID" value="MCK9877067.1"/>
    <property type="molecule type" value="Genomic_DNA"/>
</dbReference>
<reference evidence="16 17" key="1">
    <citation type="submission" date="2022-04" db="EMBL/GenBank/DDBJ databases">
        <title>Genome diversity in the genus Frankia.</title>
        <authorList>
            <person name="Carlos-Shanley C."/>
            <person name="Hahn D."/>
        </authorList>
    </citation>
    <scope>NUCLEOTIDE SEQUENCE [LARGE SCALE GENOMIC DNA]</scope>
    <source>
        <strain evidence="16 17">Ag45/Mut15</strain>
    </source>
</reference>
<dbReference type="Gene3D" id="1.20.120.620">
    <property type="entry name" value="Backbone structure of the membrane domain of e. Coli histidine kinase receptor kdpd"/>
    <property type="match status" value="1"/>
</dbReference>
<comment type="subcellular location">
    <subcellularLocation>
        <location evidence="3">Cell membrane</location>
    </subcellularLocation>
    <subcellularLocation>
        <location evidence="2">Membrane</location>
        <topology evidence="2">Multi-pass membrane protein</topology>
    </subcellularLocation>
</comment>
<organism evidence="16 17">
    <name type="scientific">Frankia umida</name>
    <dbReference type="NCBI Taxonomy" id="573489"/>
    <lineage>
        <taxon>Bacteria</taxon>
        <taxon>Bacillati</taxon>
        <taxon>Actinomycetota</taxon>
        <taxon>Actinomycetes</taxon>
        <taxon>Frankiales</taxon>
        <taxon>Frankiaceae</taxon>
        <taxon>Frankia</taxon>
    </lineage>
</organism>
<keyword evidence="17" id="KW-1185">Reference proteome</keyword>
<keyword evidence="9" id="KW-0418">Kinase</keyword>
<gene>
    <name evidence="16" type="ORF">MXD59_15010</name>
</gene>
<evidence type="ECO:0000313" key="17">
    <source>
        <dbReference type="Proteomes" id="UP001201873"/>
    </source>
</evidence>
<dbReference type="InterPro" id="IPR003594">
    <property type="entry name" value="HATPase_dom"/>
</dbReference>
<dbReference type="Pfam" id="PF02702">
    <property type="entry name" value="KdpD"/>
    <property type="match status" value="1"/>
</dbReference>
<feature type="transmembrane region" description="Helical" evidence="14">
    <location>
        <begin position="387"/>
        <end position="405"/>
    </location>
</feature>
<dbReference type="Proteomes" id="UP001201873">
    <property type="component" value="Unassembled WGS sequence"/>
</dbReference>
<dbReference type="SMART" id="SM00387">
    <property type="entry name" value="HATPase_c"/>
    <property type="match status" value="1"/>
</dbReference>
<dbReference type="InterPro" id="IPR036890">
    <property type="entry name" value="HATPase_C_sf"/>
</dbReference>
<keyword evidence="11 14" id="KW-1133">Transmembrane helix</keyword>
<evidence type="ECO:0000256" key="11">
    <source>
        <dbReference type="ARBA" id="ARBA00022989"/>
    </source>
</evidence>
<dbReference type="Pfam" id="PF00582">
    <property type="entry name" value="Usp"/>
    <property type="match status" value="1"/>
</dbReference>
<protein>
    <recommendedName>
        <fullName evidence="4">histidine kinase</fullName>
        <ecNumber evidence="4">2.7.13.3</ecNumber>
    </recommendedName>
</protein>
<dbReference type="SUPFAM" id="SSF52402">
    <property type="entry name" value="Adenine nucleotide alpha hydrolases-like"/>
    <property type="match status" value="1"/>
</dbReference>
<evidence type="ECO:0000256" key="5">
    <source>
        <dbReference type="ARBA" id="ARBA00022553"/>
    </source>
</evidence>
<keyword evidence="13 14" id="KW-0472">Membrane</keyword>